<feature type="chain" id="PRO_5046061170" evidence="2">
    <location>
        <begin position="18"/>
        <end position="195"/>
    </location>
</feature>
<reference evidence="4" key="1">
    <citation type="journal article" date="2019" name="Int. J. Syst. Evol. Microbiol.">
        <title>The Global Catalogue of Microorganisms (GCM) 10K type strain sequencing project: providing services to taxonomists for standard genome sequencing and annotation.</title>
        <authorList>
            <consortium name="The Broad Institute Genomics Platform"/>
            <consortium name="The Broad Institute Genome Sequencing Center for Infectious Disease"/>
            <person name="Wu L."/>
            <person name="Ma J."/>
        </authorList>
    </citation>
    <scope>NUCLEOTIDE SEQUENCE [LARGE SCALE GENOMIC DNA]</scope>
    <source>
        <strain evidence="4">JCM 16603</strain>
    </source>
</reference>
<dbReference type="Proteomes" id="UP001501310">
    <property type="component" value="Unassembled WGS sequence"/>
</dbReference>
<comment type="caution">
    <text evidence="3">The sequence shown here is derived from an EMBL/GenBank/DDBJ whole genome shotgun (WGS) entry which is preliminary data.</text>
</comment>
<name>A0ABP7SFF2_9SPHN</name>
<keyword evidence="4" id="KW-1185">Reference proteome</keyword>
<dbReference type="RefSeq" id="WP_344711298.1">
    <property type="nucleotide sequence ID" value="NZ_BAAAZD010000002.1"/>
</dbReference>
<evidence type="ECO:0000256" key="1">
    <source>
        <dbReference type="SAM" id="MobiDB-lite"/>
    </source>
</evidence>
<feature type="compositionally biased region" description="Low complexity" evidence="1">
    <location>
        <begin position="39"/>
        <end position="51"/>
    </location>
</feature>
<feature type="signal peptide" evidence="2">
    <location>
        <begin position="1"/>
        <end position="17"/>
    </location>
</feature>
<evidence type="ECO:0000313" key="4">
    <source>
        <dbReference type="Proteomes" id="UP001501310"/>
    </source>
</evidence>
<accession>A0ABP7SFF2</accession>
<sequence length="195" mass="20843">MRSLALLLAAASIGAVAAPAISQPYPGQTPQPYPGQPGYGYPQQQGYPQQTYPQQQGGIAGIIGQLLGGRNYAATDQQLIAQCAAAAQADVTRRTQAAYGQNRYPQPGYGQQNYGQAYAGQARVTAITAVERRARGNLRVTGLIDSGMNGYAQPPYGNAYGYNRNQVAAQQGDMRFVCNVDTAGRVTNLRLNRTR</sequence>
<gene>
    <name evidence="3" type="ORF">GCM10022211_27040</name>
</gene>
<evidence type="ECO:0000313" key="3">
    <source>
        <dbReference type="EMBL" id="GAA4010994.1"/>
    </source>
</evidence>
<dbReference type="EMBL" id="BAAAZD010000002">
    <property type="protein sequence ID" value="GAA4010994.1"/>
    <property type="molecule type" value="Genomic_DNA"/>
</dbReference>
<evidence type="ECO:0000256" key="2">
    <source>
        <dbReference type="SAM" id="SignalP"/>
    </source>
</evidence>
<proteinExistence type="predicted"/>
<feature type="region of interest" description="Disordered" evidence="1">
    <location>
        <begin position="21"/>
        <end position="51"/>
    </location>
</feature>
<organism evidence="3 4">
    <name type="scientific">Sphingomonas humi</name>
    <dbReference type="NCBI Taxonomy" id="335630"/>
    <lineage>
        <taxon>Bacteria</taxon>
        <taxon>Pseudomonadati</taxon>
        <taxon>Pseudomonadota</taxon>
        <taxon>Alphaproteobacteria</taxon>
        <taxon>Sphingomonadales</taxon>
        <taxon>Sphingomonadaceae</taxon>
        <taxon>Sphingomonas</taxon>
    </lineage>
</organism>
<keyword evidence="2" id="KW-0732">Signal</keyword>
<protein>
    <submittedName>
        <fullName evidence="3">Uncharacterized protein</fullName>
    </submittedName>
</protein>